<accession>A0AA97NTT2</accession>
<dbReference type="AlphaFoldDB" id="A0AA97NTT2"/>
<gene>
    <name evidence="1" type="ORF">OOU_Y34scaffold00666g91</name>
</gene>
<dbReference type="Proteomes" id="UP000011086">
    <property type="component" value="Unassembled WGS sequence"/>
</dbReference>
<dbReference type="EMBL" id="JH793700">
    <property type="protein sequence ID" value="ELQ36230.1"/>
    <property type="molecule type" value="Genomic_DNA"/>
</dbReference>
<reference evidence="1" key="1">
    <citation type="journal article" date="2012" name="PLoS Genet.">
        <title>Comparative analysis of the genomes of two field isolates of the rice blast fungus Magnaporthe oryzae.</title>
        <authorList>
            <person name="Xue M."/>
            <person name="Yang J."/>
            <person name="Li Z."/>
            <person name="Hu S."/>
            <person name="Yao N."/>
            <person name="Dean R.A."/>
            <person name="Zhao W."/>
            <person name="Shen M."/>
            <person name="Zhang H."/>
            <person name="Li C."/>
            <person name="Liu L."/>
            <person name="Cao L."/>
            <person name="Xu X."/>
            <person name="Xing Y."/>
            <person name="Hsiang T."/>
            <person name="Zhang Z."/>
            <person name="Xu J.R."/>
            <person name="Peng Y.L."/>
        </authorList>
    </citation>
    <scope>NUCLEOTIDE SEQUENCE</scope>
    <source>
        <strain evidence="1">Y34</strain>
    </source>
</reference>
<sequence length="95" mass="10135">MVLARQRWNADPLKPSVFASATRFTLLAARTSGTKTKEKNAVDATFKPGNRRPIGNCSFVKISSLGSMRRGLAKQGTKGAGRCVPQPRCSLSGLG</sequence>
<protein>
    <submittedName>
        <fullName evidence="1">Uncharacterized protein</fullName>
    </submittedName>
</protein>
<proteinExistence type="predicted"/>
<organism evidence="1">
    <name type="scientific">Pyricularia oryzae (strain Y34)</name>
    <name type="common">Rice blast fungus</name>
    <name type="synonym">Magnaporthe oryzae</name>
    <dbReference type="NCBI Taxonomy" id="1143189"/>
    <lineage>
        <taxon>Eukaryota</taxon>
        <taxon>Fungi</taxon>
        <taxon>Dikarya</taxon>
        <taxon>Ascomycota</taxon>
        <taxon>Pezizomycotina</taxon>
        <taxon>Sordariomycetes</taxon>
        <taxon>Sordariomycetidae</taxon>
        <taxon>Magnaporthales</taxon>
        <taxon>Pyriculariaceae</taxon>
        <taxon>Pyricularia</taxon>
    </lineage>
</organism>
<name>A0AA97NTT2_PYRO3</name>
<evidence type="ECO:0000313" key="1">
    <source>
        <dbReference type="EMBL" id="ELQ36230.1"/>
    </source>
</evidence>